<name>A0A6A6EAF3_9PEZI</name>
<evidence type="ECO:0000313" key="3">
    <source>
        <dbReference type="Proteomes" id="UP000800200"/>
    </source>
</evidence>
<gene>
    <name evidence="2" type="ORF">K469DRAFT_684141</name>
</gene>
<reference evidence="2" key="1">
    <citation type="journal article" date="2020" name="Stud. Mycol.">
        <title>101 Dothideomycetes genomes: a test case for predicting lifestyles and emergence of pathogens.</title>
        <authorList>
            <person name="Haridas S."/>
            <person name="Albert R."/>
            <person name="Binder M."/>
            <person name="Bloem J."/>
            <person name="Labutti K."/>
            <person name="Salamov A."/>
            <person name="Andreopoulos B."/>
            <person name="Baker S."/>
            <person name="Barry K."/>
            <person name="Bills G."/>
            <person name="Bluhm B."/>
            <person name="Cannon C."/>
            <person name="Castanera R."/>
            <person name="Culley D."/>
            <person name="Daum C."/>
            <person name="Ezra D."/>
            <person name="Gonzalez J."/>
            <person name="Henrissat B."/>
            <person name="Kuo A."/>
            <person name="Liang C."/>
            <person name="Lipzen A."/>
            <person name="Lutzoni F."/>
            <person name="Magnuson J."/>
            <person name="Mondo S."/>
            <person name="Nolan M."/>
            <person name="Ohm R."/>
            <person name="Pangilinan J."/>
            <person name="Park H.-J."/>
            <person name="Ramirez L."/>
            <person name="Alfaro M."/>
            <person name="Sun H."/>
            <person name="Tritt A."/>
            <person name="Yoshinaga Y."/>
            <person name="Zwiers L.-H."/>
            <person name="Turgeon B."/>
            <person name="Goodwin S."/>
            <person name="Spatafora J."/>
            <person name="Crous P."/>
            <person name="Grigoriev I."/>
        </authorList>
    </citation>
    <scope>NUCLEOTIDE SEQUENCE</scope>
    <source>
        <strain evidence="2">CBS 207.26</strain>
    </source>
</reference>
<evidence type="ECO:0000313" key="2">
    <source>
        <dbReference type="EMBL" id="KAF2188841.1"/>
    </source>
</evidence>
<feature type="compositionally biased region" description="Polar residues" evidence="1">
    <location>
        <begin position="85"/>
        <end position="96"/>
    </location>
</feature>
<proteinExistence type="predicted"/>
<feature type="region of interest" description="Disordered" evidence="1">
    <location>
        <begin position="64"/>
        <end position="96"/>
    </location>
</feature>
<keyword evidence="3" id="KW-1185">Reference proteome</keyword>
<accession>A0A6A6EAF3</accession>
<dbReference type="EMBL" id="ML994622">
    <property type="protein sequence ID" value="KAF2188841.1"/>
    <property type="molecule type" value="Genomic_DNA"/>
</dbReference>
<sequence>MVGLLLRLRRIKDMKELCCRCWNRAIIDEKAKAGAICMAGRSGHEAVVQLLHEDQDMLGQVRDLQPTSDAHPDNPQAANVPCGDPSTTGVQPIHSSIHSRIHDVPLKPFSSLNGFFPSEETCADEGGELPSDQMASDRTGMELMTPVSCTASCHHSMSCSNGHADFDRQKKPCLETKSDLELPNGEKVAPLIVHSIENISLSTSRLLASSSEKTRLDGNTLVGRRHVRVESPVLDTGRILSVIPQILGDQNAWNSGVREWVPA</sequence>
<dbReference type="AlphaFoldDB" id="A0A6A6EAF3"/>
<protein>
    <submittedName>
        <fullName evidence="2">Uncharacterized protein</fullName>
    </submittedName>
</protein>
<organism evidence="2 3">
    <name type="scientific">Zopfia rhizophila CBS 207.26</name>
    <dbReference type="NCBI Taxonomy" id="1314779"/>
    <lineage>
        <taxon>Eukaryota</taxon>
        <taxon>Fungi</taxon>
        <taxon>Dikarya</taxon>
        <taxon>Ascomycota</taxon>
        <taxon>Pezizomycotina</taxon>
        <taxon>Dothideomycetes</taxon>
        <taxon>Dothideomycetes incertae sedis</taxon>
        <taxon>Zopfiaceae</taxon>
        <taxon>Zopfia</taxon>
    </lineage>
</organism>
<dbReference type="Proteomes" id="UP000800200">
    <property type="component" value="Unassembled WGS sequence"/>
</dbReference>
<evidence type="ECO:0000256" key="1">
    <source>
        <dbReference type="SAM" id="MobiDB-lite"/>
    </source>
</evidence>